<dbReference type="RefSeq" id="WP_195810430.1">
    <property type="nucleotide sequence ID" value="NZ_CP064795.1"/>
</dbReference>
<evidence type="ECO:0000313" key="2">
    <source>
        <dbReference type="EMBL" id="QPG05340.1"/>
    </source>
</evidence>
<dbReference type="AlphaFoldDB" id="A0A7S9DWV2"/>
<name>A0A7S9DWV2_9ALTE</name>
<evidence type="ECO:0000313" key="3">
    <source>
        <dbReference type="Proteomes" id="UP000595095"/>
    </source>
</evidence>
<dbReference type="Proteomes" id="UP000595095">
    <property type="component" value="Chromosome"/>
</dbReference>
<dbReference type="KEGG" id="smaa:IT774_14715"/>
<accession>A0A7S9DWV2</accession>
<evidence type="ECO:0000259" key="1">
    <source>
        <dbReference type="Pfam" id="PF08818"/>
    </source>
</evidence>
<sequence>MTTNKTQPTTASVEQFLAQVEHPVRRQDGFTLLQLMKRISGQPAVMWGPSIVGFGAHEYTLASGTTGTICQIGFSPRSNALVLYLGSFSQRQALLDQLGKHRRSKGCIYVNRLEDIQMPVLEALCEQAYLHGN</sequence>
<protein>
    <submittedName>
        <fullName evidence="2">DUF1801 domain-containing protein</fullName>
    </submittedName>
</protein>
<proteinExistence type="predicted"/>
<organism evidence="2 3">
    <name type="scientific">Salinimonas marina</name>
    <dbReference type="NCBI Taxonomy" id="2785918"/>
    <lineage>
        <taxon>Bacteria</taxon>
        <taxon>Pseudomonadati</taxon>
        <taxon>Pseudomonadota</taxon>
        <taxon>Gammaproteobacteria</taxon>
        <taxon>Alteromonadales</taxon>
        <taxon>Alteromonadaceae</taxon>
        <taxon>Alteromonas/Salinimonas group</taxon>
        <taxon>Salinimonas</taxon>
    </lineage>
</organism>
<dbReference type="InterPro" id="IPR014922">
    <property type="entry name" value="YdhG-like"/>
</dbReference>
<reference evidence="2 3" key="1">
    <citation type="submission" date="2020-11" db="EMBL/GenBank/DDBJ databases">
        <title>Complete genome sequence for Salinimonas sp. strain G2-b.</title>
        <authorList>
            <person name="Park S.-J."/>
        </authorList>
    </citation>
    <scope>NUCLEOTIDE SEQUENCE [LARGE SCALE GENOMIC DNA]</scope>
    <source>
        <strain evidence="2 3">G2-b</strain>
    </source>
</reference>
<feature type="domain" description="YdhG-like" evidence="1">
    <location>
        <begin position="25"/>
        <end position="128"/>
    </location>
</feature>
<dbReference type="Pfam" id="PF08818">
    <property type="entry name" value="DUF1801"/>
    <property type="match status" value="1"/>
</dbReference>
<keyword evidence="3" id="KW-1185">Reference proteome</keyword>
<gene>
    <name evidence="2" type="ORF">IT774_14715</name>
</gene>
<dbReference type="EMBL" id="CP064795">
    <property type="protein sequence ID" value="QPG05340.1"/>
    <property type="molecule type" value="Genomic_DNA"/>
</dbReference>